<name>A0A370B383_9ACTN</name>
<dbReference type="RefSeq" id="WP_114626746.1">
    <property type="nucleotide sequence ID" value="NZ_QQNA01000275.1"/>
</dbReference>
<gene>
    <name evidence="3" type="ORF">DVH02_28560</name>
</gene>
<proteinExistence type="predicted"/>
<dbReference type="SUPFAM" id="SSF51735">
    <property type="entry name" value="NAD(P)-binding Rossmann-fold domains"/>
    <property type="match status" value="1"/>
</dbReference>
<feature type="domain" description="Pyrroline-5-carboxylate reductase catalytic N-terminal" evidence="2">
    <location>
        <begin position="2"/>
        <end position="93"/>
    </location>
</feature>
<sequence length="212" mass="21236">MRIGIIGTGAMAAALGAHWARAGHELLIGGRSPAKAAELARRLGGRPGAPAEAALHGDAALLAVGFDAVAEVLADAGAAAGALRGRVLIDCTNALGPGFLLTTGTGPGAARTIAAATGARVVKAFNHSAEAVWRLDPPVFPDGPLAVPLCGDDADALELVSTLVLDTGCVPLRAGGLDRADQLEAMTAFLIGLWKTGQDPRAMLPPYAAITA</sequence>
<evidence type="ECO:0000313" key="3">
    <source>
        <dbReference type="EMBL" id="RDG34839.1"/>
    </source>
</evidence>
<dbReference type="GO" id="GO:0016491">
    <property type="term" value="F:oxidoreductase activity"/>
    <property type="evidence" value="ECO:0007669"/>
    <property type="project" value="UniProtKB-KW"/>
</dbReference>
<dbReference type="Pfam" id="PF03807">
    <property type="entry name" value="F420_oxidored"/>
    <property type="match status" value="1"/>
</dbReference>
<evidence type="ECO:0000259" key="2">
    <source>
        <dbReference type="Pfam" id="PF03807"/>
    </source>
</evidence>
<dbReference type="PANTHER" id="PTHR14239:SF10">
    <property type="entry name" value="REDUCTASE"/>
    <property type="match status" value="1"/>
</dbReference>
<dbReference type="EMBL" id="QQNA01000275">
    <property type="protein sequence ID" value="RDG34839.1"/>
    <property type="molecule type" value="Genomic_DNA"/>
</dbReference>
<organism evidence="3 4">
    <name type="scientific">Streptomyces corynorhini</name>
    <dbReference type="NCBI Taxonomy" id="2282652"/>
    <lineage>
        <taxon>Bacteria</taxon>
        <taxon>Bacillati</taxon>
        <taxon>Actinomycetota</taxon>
        <taxon>Actinomycetes</taxon>
        <taxon>Kitasatosporales</taxon>
        <taxon>Streptomycetaceae</taxon>
        <taxon>Streptomyces</taxon>
    </lineage>
</organism>
<reference evidence="3 4" key="1">
    <citation type="submission" date="2018-07" db="EMBL/GenBank/DDBJ databases">
        <title>Streptomyces species from bats.</title>
        <authorList>
            <person name="Dunlap C."/>
        </authorList>
    </citation>
    <scope>NUCLEOTIDE SEQUENCE [LARGE SCALE GENOMIC DNA]</scope>
    <source>
        <strain evidence="3 4">AC230</strain>
    </source>
</reference>
<dbReference type="Gene3D" id="3.40.50.720">
    <property type="entry name" value="NAD(P)-binding Rossmann-like Domain"/>
    <property type="match status" value="1"/>
</dbReference>
<accession>A0A370B383</accession>
<dbReference type="InterPro" id="IPR036291">
    <property type="entry name" value="NAD(P)-bd_dom_sf"/>
</dbReference>
<dbReference type="InterPro" id="IPR051267">
    <property type="entry name" value="STEAP_metalloreductase"/>
</dbReference>
<dbReference type="OrthoDB" id="5738121at2"/>
<dbReference type="AlphaFoldDB" id="A0A370B383"/>
<protein>
    <submittedName>
        <fullName evidence="3">NADP oxidoreductase</fullName>
    </submittedName>
</protein>
<dbReference type="InterPro" id="IPR028939">
    <property type="entry name" value="P5C_Rdtase_cat_N"/>
</dbReference>
<dbReference type="PANTHER" id="PTHR14239">
    <property type="entry name" value="DUDULIN-RELATED"/>
    <property type="match status" value="1"/>
</dbReference>
<evidence type="ECO:0000256" key="1">
    <source>
        <dbReference type="ARBA" id="ARBA00023002"/>
    </source>
</evidence>
<comment type="caution">
    <text evidence="3">The sequence shown here is derived from an EMBL/GenBank/DDBJ whole genome shotgun (WGS) entry which is preliminary data.</text>
</comment>
<keyword evidence="1" id="KW-0560">Oxidoreductase</keyword>
<dbReference type="Proteomes" id="UP000253741">
    <property type="component" value="Unassembled WGS sequence"/>
</dbReference>
<evidence type="ECO:0000313" key="4">
    <source>
        <dbReference type="Proteomes" id="UP000253741"/>
    </source>
</evidence>
<keyword evidence="4" id="KW-1185">Reference proteome</keyword>